<dbReference type="EC" id="6.3.2.30" evidence="4"/>
<dbReference type="Gene3D" id="3.40.1190.10">
    <property type="entry name" value="Mur-like, catalytic domain"/>
    <property type="match status" value="1"/>
</dbReference>
<keyword evidence="9 13" id="KW-0067">ATP-binding</keyword>
<evidence type="ECO:0000256" key="11">
    <source>
        <dbReference type="ARBA" id="ARBA00048094"/>
    </source>
</evidence>
<dbReference type="InterPro" id="IPR011761">
    <property type="entry name" value="ATP-grasp"/>
</dbReference>
<comment type="catalytic activity">
    <reaction evidence="12">
        <text>[L-4-(L-arginin-2-N-yl)aspartate](n) + L-aspartate + ATP = [L-4-(L-arginin-2-N-yl)aspartate](n)-L-aspartate + ADP + phosphate + H(+)</text>
        <dbReference type="Rhea" id="RHEA:13277"/>
        <dbReference type="Rhea" id="RHEA-COMP:13728"/>
        <dbReference type="Rhea" id="RHEA-COMP:13733"/>
        <dbReference type="ChEBI" id="CHEBI:15378"/>
        <dbReference type="ChEBI" id="CHEBI:29991"/>
        <dbReference type="ChEBI" id="CHEBI:30616"/>
        <dbReference type="ChEBI" id="CHEBI:43474"/>
        <dbReference type="ChEBI" id="CHEBI:137986"/>
        <dbReference type="ChEBI" id="CHEBI:137990"/>
        <dbReference type="ChEBI" id="CHEBI:456216"/>
        <dbReference type="EC" id="6.3.2.29"/>
    </reaction>
</comment>
<comment type="catalytic activity">
    <reaction evidence="11">
        <text>[L-4-(L-arginin-2-N-yl)aspartate](n)-L-aspartate + L-arginine + ATP = [L-4-(L-arginin-2-N-yl)aspartate](n+1) + ADP + phosphate + H(+)</text>
        <dbReference type="Rhea" id="RHEA:23888"/>
        <dbReference type="Rhea" id="RHEA-COMP:13732"/>
        <dbReference type="Rhea" id="RHEA-COMP:13733"/>
        <dbReference type="ChEBI" id="CHEBI:15378"/>
        <dbReference type="ChEBI" id="CHEBI:30616"/>
        <dbReference type="ChEBI" id="CHEBI:32682"/>
        <dbReference type="ChEBI" id="CHEBI:43474"/>
        <dbReference type="ChEBI" id="CHEBI:137986"/>
        <dbReference type="ChEBI" id="CHEBI:137990"/>
        <dbReference type="ChEBI" id="CHEBI:456216"/>
        <dbReference type="EC" id="6.3.2.30"/>
    </reaction>
</comment>
<dbReference type="PANTHER" id="PTHR23135:SF18">
    <property type="entry name" value="CYANOPHYCIN SYNTHETASE"/>
    <property type="match status" value="1"/>
</dbReference>
<evidence type="ECO:0000256" key="5">
    <source>
        <dbReference type="ARBA" id="ARBA00013005"/>
    </source>
</evidence>
<dbReference type="SUPFAM" id="SSF53623">
    <property type="entry name" value="MurD-like peptide ligases, catalytic domain"/>
    <property type="match status" value="1"/>
</dbReference>
<dbReference type="Pfam" id="PF02875">
    <property type="entry name" value="Mur_ligase_C"/>
    <property type="match status" value="1"/>
</dbReference>
<feature type="domain" description="ATP-grasp" evidence="14">
    <location>
        <begin position="224"/>
        <end position="482"/>
    </location>
</feature>
<accession>A0A841FEK5</accession>
<comment type="similarity">
    <text evidence="2">In the C-terminal section; belongs to the MurCDEF family.</text>
</comment>
<dbReference type="Pfam" id="PF08443">
    <property type="entry name" value="RimK"/>
    <property type="match status" value="1"/>
</dbReference>
<dbReference type="PROSITE" id="PS50975">
    <property type="entry name" value="ATP_GRASP"/>
    <property type="match status" value="1"/>
</dbReference>
<evidence type="ECO:0000256" key="9">
    <source>
        <dbReference type="ARBA" id="ARBA00022840"/>
    </source>
</evidence>
<dbReference type="InterPro" id="IPR018109">
    <property type="entry name" value="Folylpolyglutamate_synth_CS"/>
</dbReference>
<evidence type="ECO:0000259" key="14">
    <source>
        <dbReference type="PROSITE" id="PS50975"/>
    </source>
</evidence>
<dbReference type="PROSITE" id="PS01011">
    <property type="entry name" value="FOLYLPOLYGLU_SYNT_1"/>
    <property type="match status" value="1"/>
</dbReference>
<dbReference type="GO" id="GO:0071161">
    <property type="term" value="F:cyanophycin synthetase activity (L-arginine-adding)"/>
    <property type="evidence" value="ECO:0007669"/>
    <property type="project" value="UniProtKB-EC"/>
</dbReference>
<dbReference type="InterPro" id="IPR013651">
    <property type="entry name" value="ATP-grasp_RimK-type"/>
</dbReference>
<dbReference type="Gene3D" id="3.30.1490.20">
    <property type="entry name" value="ATP-grasp fold, A domain"/>
    <property type="match status" value="1"/>
</dbReference>
<dbReference type="EMBL" id="JACHGT010000003">
    <property type="protein sequence ID" value="MBB6033975.1"/>
    <property type="molecule type" value="Genomic_DNA"/>
</dbReference>
<dbReference type="Gene3D" id="3.90.190.20">
    <property type="entry name" value="Mur ligase, C-terminal domain"/>
    <property type="match status" value="1"/>
</dbReference>
<dbReference type="InterPro" id="IPR036615">
    <property type="entry name" value="Mur_ligase_C_dom_sf"/>
</dbReference>
<dbReference type="InterPro" id="IPR036565">
    <property type="entry name" value="Mur-like_cat_sf"/>
</dbReference>
<dbReference type="InterPro" id="IPR044019">
    <property type="entry name" value="Cyanophycin_syn_N"/>
</dbReference>
<sequence>MRIESVRRLRGPNRYLPRPVVTVRLELDGLTGDETTDHDGFTEALLALLPGLTAHHCASDRPGGFVKRLHGGTYFGHVAEHVALELSAMIGRDVTFGRTSLAGPAGRYDVVMECPRDEPLDSTVPRSLIELAVEIVGALVDGREPVWADALAAIRAAHESERPGPSTEAIAQAARRRDIPVERVGRLGLLRLGYGRHRRLAWAAMTDRTPAVGTDIVADKQLTREFLAAAGIPVPQGRVAQTVQDAMRLLAEMGAPLVVKPRRGRQGHHVYLDLSTPRDITEAFAEASRDGDVLVERQFEGADYRVLMIEGELVAAAERRPAHVTGDGRHDITALVAQVNTDPRRGEHHDRALTRLRLDAGALRLLASQGKTPASVPGEGEVVWLCANANLSTGGTSRDVTDRVHPDIVELCRRTVAAVGMDVAGIDLRLPDISEPLEPTVAARPATAGVIEVNAAPGLRMHLSPSEGRSRRVGSAIVEAMFPAGTPSRIPLVSVTGTNGKTTTTRLVGHLLGVEGTRVGMTTSDGVYIAGRLVHRADATGPASADMILGDPTVDVAVLETARGGIVRRGLGYEWSDVGVITNIEADHLGQDGVSTIGELIDVKSLVAERVRDGGALVLNADDPNTVSVADQPGVRAAYKEQIWFGTDDRNPVIAAHLRAGGRAFLAEDGRLVEASGPRREALMYLADIPGSFDGKAPHALANALAAVAAARALGTPAEAIVDRLRSFDPWTGNPGRGMLWNLDGVDVLVDYAHNAPGLAAMAGTVGEIWDGAVAAVTFPGDRRDDLLEASARAVADGFARVVVYEDVDKRGRRAGETSAIIHDAITAHRPDTECRTAIGLREALPVALGMARPGEVVLLTYEKLAPVVTLLEALGATPVTAPRLFAPGGVLGEPLGLSENLTEAIGRG</sequence>
<dbReference type="SUPFAM" id="SSF53244">
    <property type="entry name" value="MurD-like peptide ligases, peptide-binding domain"/>
    <property type="match status" value="1"/>
</dbReference>
<evidence type="ECO:0000256" key="4">
    <source>
        <dbReference type="ARBA" id="ARBA00012968"/>
    </source>
</evidence>
<protein>
    <recommendedName>
        <fullName evidence="6">Cyanophycin synthetase</fullName>
        <ecNumber evidence="5">6.3.2.29</ecNumber>
        <ecNumber evidence="4">6.3.2.30</ecNumber>
    </recommendedName>
    <alternativeName>
        <fullName evidence="10">Cyanophycin synthase</fullName>
    </alternativeName>
</protein>
<gene>
    <name evidence="15" type="ORF">HNR73_001825</name>
</gene>
<evidence type="ECO:0000256" key="13">
    <source>
        <dbReference type="PROSITE-ProRule" id="PRU00409"/>
    </source>
</evidence>
<evidence type="ECO:0000256" key="3">
    <source>
        <dbReference type="ARBA" id="ARBA00011738"/>
    </source>
</evidence>
<evidence type="ECO:0000313" key="16">
    <source>
        <dbReference type="Proteomes" id="UP000548476"/>
    </source>
</evidence>
<comment type="caution">
    <text evidence="15">The sequence shown here is derived from an EMBL/GenBank/DDBJ whole genome shotgun (WGS) entry which is preliminary data.</text>
</comment>
<dbReference type="AlphaFoldDB" id="A0A841FEK5"/>
<dbReference type="Gene3D" id="3.30.470.20">
    <property type="entry name" value="ATP-grasp fold, B domain"/>
    <property type="match status" value="1"/>
</dbReference>
<evidence type="ECO:0000256" key="7">
    <source>
        <dbReference type="ARBA" id="ARBA00022598"/>
    </source>
</evidence>
<dbReference type="GO" id="GO:0004326">
    <property type="term" value="F:tetrahydrofolylpolyglutamate synthase activity"/>
    <property type="evidence" value="ECO:0007669"/>
    <property type="project" value="InterPro"/>
</dbReference>
<evidence type="ECO:0000256" key="1">
    <source>
        <dbReference type="ARBA" id="ARBA00003184"/>
    </source>
</evidence>
<dbReference type="EC" id="6.3.2.29" evidence="5"/>
<dbReference type="GO" id="GO:0071160">
    <property type="term" value="F:cyanophycin synthetase activity (L-aspartate-adding)"/>
    <property type="evidence" value="ECO:0007669"/>
    <property type="project" value="UniProtKB-EC"/>
</dbReference>
<evidence type="ECO:0000256" key="2">
    <source>
        <dbReference type="ARBA" id="ARBA00009060"/>
    </source>
</evidence>
<proteinExistence type="inferred from homology"/>
<keyword evidence="16" id="KW-1185">Reference proteome</keyword>
<dbReference type="NCBIfam" id="NF010623">
    <property type="entry name" value="PRK14016.1"/>
    <property type="match status" value="1"/>
</dbReference>
<dbReference type="InterPro" id="IPR013221">
    <property type="entry name" value="Mur_ligase_cen"/>
</dbReference>
<dbReference type="Pfam" id="PF18921">
    <property type="entry name" value="Cyanophycin_syn"/>
    <property type="match status" value="1"/>
</dbReference>
<organism evidence="15 16">
    <name type="scientific">Phytomonospora endophytica</name>
    <dbReference type="NCBI Taxonomy" id="714109"/>
    <lineage>
        <taxon>Bacteria</taxon>
        <taxon>Bacillati</taxon>
        <taxon>Actinomycetota</taxon>
        <taxon>Actinomycetes</taxon>
        <taxon>Micromonosporales</taxon>
        <taxon>Micromonosporaceae</taxon>
        <taxon>Phytomonospora</taxon>
    </lineage>
</organism>
<evidence type="ECO:0000256" key="12">
    <source>
        <dbReference type="ARBA" id="ARBA00048425"/>
    </source>
</evidence>
<dbReference type="InterPro" id="IPR011810">
    <property type="entry name" value="Cya_phycin_syn"/>
</dbReference>
<evidence type="ECO:0000313" key="15">
    <source>
        <dbReference type="EMBL" id="MBB6033975.1"/>
    </source>
</evidence>
<dbReference type="SUPFAM" id="SSF56059">
    <property type="entry name" value="Glutathione synthetase ATP-binding domain-like"/>
    <property type="match status" value="1"/>
</dbReference>
<evidence type="ECO:0000256" key="6">
    <source>
        <dbReference type="ARBA" id="ARBA00022036"/>
    </source>
</evidence>
<dbReference type="InterPro" id="IPR004101">
    <property type="entry name" value="Mur_ligase_C"/>
</dbReference>
<reference evidence="15 16" key="1">
    <citation type="submission" date="2020-08" db="EMBL/GenBank/DDBJ databases">
        <title>Genomic Encyclopedia of Type Strains, Phase IV (KMG-IV): sequencing the most valuable type-strain genomes for metagenomic binning, comparative biology and taxonomic classification.</title>
        <authorList>
            <person name="Goeker M."/>
        </authorList>
    </citation>
    <scope>NUCLEOTIDE SEQUENCE [LARGE SCALE GENOMIC DNA]</scope>
    <source>
        <strain evidence="15 16">YIM 65646</strain>
    </source>
</reference>
<evidence type="ECO:0000256" key="10">
    <source>
        <dbReference type="ARBA" id="ARBA00031353"/>
    </source>
</evidence>
<dbReference type="Pfam" id="PF08245">
    <property type="entry name" value="Mur_ligase_M"/>
    <property type="match status" value="1"/>
</dbReference>
<dbReference type="RefSeq" id="WP_184786820.1">
    <property type="nucleotide sequence ID" value="NZ_BONT01000013.1"/>
</dbReference>
<keyword evidence="8 13" id="KW-0547">Nucleotide-binding</keyword>
<dbReference type="Proteomes" id="UP000548476">
    <property type="component" value="Unassembled WGS sequence"/>
</dbReference>
<dbReference type="GO" id="GO:0046872">
    <property type="term" value="F:metal ion binding"/>
    <property type="evidence" value="ECO:0007669"/>
    <property type="project" value="InterPro"/>
</dbReference>
<comment type="subunit">
    <text evidence="3">Homodimer.</text>
</comment>
<dbReference type="InterPro" id="IPR013815">
    <property type="entry name" value="ATP_grasp_subdomain_1"/>
</dbReference>
<dbReference type="NCBIfam" id="TIGR02068">
    <property type="entry name" value="cya_phycin_syn"/>
    <property type="match status" value="1"/>
</dbReference>
<comment type="function">
    <text evidence="1">Catalyzes the ATP-dependent polymerization of arginine and aspartate to multi-L-arginyl-poly-L-aspartic acid (cyanophycin; a water-insoluble reserve polymer).</text>
</comment>
<dbReference type="PANTHER" id="PTHR23135">
    <property type="entry name" value="MUR LIGASE FAMILY MEMBER"/>
    <property type="match status" value="1"/>
</dbReference>
<evidence type="ECO:0000256" key="8">
    <source>
        <dbReference type="ARBA" id="ARBA00022741"/>
    </source>
</evidence>
<dbReference type="GO" id="GO:0005524">
    <property type="term" value="F:ATP binding"/>
    <property type="evidence" value="ECO:0007669"/>
    <property type="project" value="UniProtKB-UniRule"/>
</dbReference>
<keyword evidence="7 15" id="KW-0436">Ligase</keyword>
<name>A0A841FEK5_9ACTN</name>